<dbReference type="Gene3D" id="1.10.238.10">
    <property type="entry name" value="EF-hand"/>
    <property type="match status" value="1"/>
</dbReference>
<feature type="domain" description="EF-hand" evidence="2">
    <location>
        <begin position="15"/>
        <end position="50"/>
    </location>
</feature>
<dbReference type="OMA" id="NYEAFTQ"/>
<protein>
    <submittedName>
        <fullName evidence="3">Calmodulin-like 4b</fullName>
    </submittedName>
</protein>
<feature type="domain" description="EF-hand" evidence="2">
    <location>
        <begin position="88"/>
        <end position="123"/>
    </location>
</feature>
<dbReference type="PANTHER" id="PTHR23048:SF45">
    <property type="entry name" value="CALMODULIN LIKE 4"/>
    <property type="match status" value="1"/>
</dbReference>
<dbReference type="GO" id="GO:0016460">
    <property type="term" value="C:myosin II complex"/>
    <property type="evidence" value="ECO:0007669"/>
    <property type="project" value="TreeGrafter"/>
</dbReference>
<dbReference type="AlphaFoldDB" id="A0A8C4QZ65"/>
<evidence type="ECO:0000313" key="3">
    <source>
        <dbReference type="Ensembl" id="ENSEBUP00000022838.1"/>
    </source>
</evidence>
<dbReference type="GO" id="GO:0005509">
    <property type="term" value="F:calcium ion binding"/>
    <property type="evidence" value="ECO:0007669"/>
    <property type="project" value="InterPro"/>
</dbReference>
<reference evidence="3" key="2">
    <citation type="submission" date="2025-09" db="UniProtKB">
        <authorList>
            <consortium name="Ensembl"/>
        </authorList>
    </citation>
    <scope>IDENTIFICATION</scope>
</reference>
<dbReference type="GeneTree" id="ENSGT00940000157859"/>
<dbReference type="Proteomes" id="UP000694388">
    <property type="component" value="Unplaced"/>
</dbReference>
<dbReference type="Pfam" id="PF13499">
    <property type="entry name" value="EF-hand_7"/>
    <property type="match status" value="1"/>
</dbReference>
<proteinExistence type="predicted"/>
<dbReference type="PROSITE" id="PS50222">
    <property type="entry name" value="EF_HAND_2"/>
    <property type="match status" value="2"/>
</dbReference>
<dbReference type="SUPFAM" id="SSF47473">
    <property type="entry name" value="EF-hand"/>
    <property type="match status" value="1"/>
</dbReference>
<dbReference type="InterPro" id="IPR002048">
    <property type="entry name" value="EF_hand_dom"/>
</dbReference>
<dbReference type="InterPro" id="IPR050230">
    <property type="entry name" value="CALM/Myosin/TropC-like"/>
</dbReference>
<dbReference type="Ensembl" id="ENSEBUT00000023414.1">
    <property type="protein sequence ID" value="ENSEBUP00000022838.1"/>
    <property type="gene ID" value="ENSEBUG00000014076.1"/>
</dbReference>
<dbReference type="PANTHER" id="PTHR23048">
    <property type="entry name" value="MYOSIN LIGHT CHAIN 1, 3"/>
    <property type="match status" value="1"/>
</dbReference>
<dbReference type="FunFam" id="1.10.238.10:FF:000003">
    <property type="entry name" value="Calmodulin A"/>
    <property type="match status" value="1"/>
</dbReference>
<keyword evidence="4" id="KW-1185">Reference proteome</keyword>
<evidence type="ECO:0000259" key="2">
    <source>
        <dbReference type="PROSITE" id="PS50222"/>
    </source>
</evidence>
<sequence length="161" mass="18256">MYLFLCLQANQLTQEQINDYKDCFALYDRDRHGRLKAADLLTAMRCLGLCPTPAEAEKHLRANNVASGGLLDLSTFLAVMVAQQQQEDPEREIIAAFRRLDPQGRGFVPATELRARLTRMGEKMQAHEVNDLLKEMNIAPNGLVKYEAFVKDLLLPPPDYH</sequence>
<evidence type="ECO:0000313" key="4">
    <source>
        <dbReference type="Proteomes" id="UP000694388"/>
    </source>
</evidence>
<keyword evidence="1" id="KW-0677">Repeat</keyword>
<accession>A0A8C4QZ65</accession>
<evidence type="ECO:0000256" key="1">
    <source>
        <dbReference type="ARBA" id="ARBA00022737"/>
    </source>
</evidence>
<reference evidence="3" key="1">
    <citation type="submission" date="2025-08" db="UniProtKB">
        <authorList>
            <consortium name="Ensembl"/>
        </authorList>
    </citation>
    <scope>IDENTIFICATION</scope>
</reference>
<name>A0A8C4QZ65_EPTBU</name>
<organism evidence="3 4">
    <name type="scientific">Eptatretus burgeri</name>
    <name type="common">Inshore hagfish</name>
    <dbReference type="NCBI Taxonomy" id="7764"/>
    <lineage>
        <taxon>Eukaryota</taxon>
        <taxon>Metazoa</taxon>
        <taxon>Chordata</taxon>
        <taxon>Craniata</taxon>
        <taxon>Vertebrata</taxon>
        <taxon>Cyclostomata</taxon>
        <taxon>Myxini</taxon>
        <taxon>Myxiniformes</taxon>
        <taxon>Myxinidae</taxon>
        <taxon>Eptatretinae</taxon>
        <taxon>Eptatretus</taxon>
    </lineage>
</organism>
<dbReference type="InterPro" id="IPR011992">
    <property type="entry name" value="EF-hand-dom_pair"/>
</dbReference>